<name>A0ABT7P3B3_MYCIT</name>
<dbReference type="Pfam" id="PF13223">
    <property type="entry name" value="DUF4031"/>
    <property type="match status" value="1"/>
</dbReference>
<reference evidence="3" key="2">
    <citation type="submission" date="2023-06" db="EMBL/GenBank/DDBJ databases">
        <title>Itaconate inhibition of nontuberculous mycobacteria.</title>
        <authorList>
            <person name="Spilker T."/>
        </authorList>
    </citation>
    <scope>NUCLEOTIDE SEQUENCE [LARGE SCALE GENOMIC DNA]</scope>
    <source>
        <strain evidence="3">FLAC1071</strain>
    </source>
</reference>
<dbReference type="EMBL" id="JASZZX010000016">
    <property type="protein sequence ID" value="MDM3927760.1"/>
    <property type="molecule type" value="Genomic_DNA"/>
</dbReference>
<proteinExistence type="predicted"/>
<reference evidence="2 3" key="1">
    <citation type="submission" date="2023-06" db="EMBL/GenBank/DDBJ databases">
        <title>Itaconate inhibition of nontuberculous mycobacteria.</title>
        <authorList>
            <person name="Breen P."/>
            <person name="Zimbric M."/>
            <person name="Caverly L."/>
        </authorList>
    </citation>
    <scope>NUCLEOTIDE SEQUENCE [LARGE SCALE GENOMIC DNA]</scope>
    <source>
        <strain evidence="2 3">FLAC1071</strain>
    </source>
</reference>
<keyword evidence="3" id="KW-1185">Reference proteome</keyword>
<evidence type="ECO:0000259" key="1">
    <source>
        <dbReference type="Pfam" id="PF13223"/>
    </source>
</evidence>
<protein>
    <submittedName>
        <fullName evidence="2">DUF4031 domain-containing protein</fullName>
    </submittedName>
</protein>
<dbReference type="InterPro" id="IPR025109">
    <property type="entry name" value="DUF4031"/>
</dbReference>
<sequence length="110" mass="12243">MTVYVDDMRMPARVGRIEARWSHLMADSDEELHRFAASIGLRRCWAQYPGTWKSHYDVTDSKRTQAIAAGAVQIGYRSAEAVALLRRKRSSCPPGYQLALPMNDVSSGGA</sequence>
<dbReference type="RefSeq" id="WP_069954059.1">
    <property type="nucleotide sequence ID" value="NZ_CP012886.2"/>
</dbReference>
<comment type="caution">
    <text evidence="2">The sequence shown here is derived from an EMBL/GenBank/DDBJ whole genome shotgun (WGS) entry which is preliminary data.</text>
</comment>
<evidence type="ECO:0000313" key="3">
    <source>
        <dbReference type="Proteomes" id="UP001529272"/>
    </source>
</evidence>
<dbReference type="Proteomes" id="UP001529272">
    <property type="component" value="Unassembled WGS sequence"/>
</dbReference>
<accession>A0ABT7P3B3</accession>
<gene>
    <name evidence="2" type="ORF">QRB35_17255</name>
</gene>
<evidence type="ECO:0000313" key="2">
    <source>
        <dbReference type="EMBL" id="MDM3927760.1"/>
    </source>
</evidence>
<feature type="domain" description="DUF4031" evidence="1">
    <location>
        <begin position="3"/>
        <end position="86"/>
    </location>
</feature>
<organism evidence="2 3">
    <name type="scientific">Mycobacterium intracellulare subsp. chimaera</name>
    <dbReference type="NCBI Taxonomy" id="222805"/>
    <lineage>
        <taxon>Bacteria</taxon>
        <taxon>Bacillati</taxon>
        <taxon>Actinomycetota</taxon>
        <taxon>Actinomycetes</taxon>
        <taxon>Mycobacteriales</taxon>
        <taxon>Mycobacteriaceae</taxon>
        <taxon>Mycobacterium</taxon>
        <taxon>Mycobacterium avium complex (MAC)</taxon>
    </lineage>
</organism>